<dbReference type="InterPro" id="IPR050979">
    <property type="entry name" value="LD-transpeptidase"/>
</dbReference>
<dbReference type="SUPFAM" id="SSF141523">
    <property type="entry name" value="L,D-transpeptidase catalytic domain-like"/>
    <property type="match status" value="1"/>
</dbReference>
<organism evidence="11 12">
    <name type="scientific">Coralloluteibacterium thermophilum</name>
    <dbReference type="NCBI Taxonomy" id="2707049"/>
    <lineage>
        <taxon>Bacteria</taxon>
        <taxon>Pseudomonadati</taxon>
        <taxon>Pseudomonadota</taxon>
        <taxon>Gammaproteobacteria</taxon>
        <taxon>Lysobacterales</taxon>
        <taxon>Lysobacteraceae</taxon>
        <taxon>Coralloluteibacterium</taxon>
    </lineage>
</organism>
<feature type="compositionally biased region" description="Basic and acidic residues" evidence="8">
    <location>
        <begin position="44"/>
        <end position="54"/>
    </location>
</feature>
<reference evidence="12" key="1">
    <citation type="journal article" date="2019" name="Int. J. Syst. Evol. Microbiol.">
        <title>The Global Catalogue of Microorganisms (GCM) 10K type strain sequencing project: providing services to taxonomists for standard genome sequencing and annotation.</title>
        <authorList>
            <consortium name="The Broad Institute Genomics Platform"/>
            <consortium name="The Broad Institute Genome Sequencing Center for Infectious Disease"/>
            <person name="Wu L."/>
            <person name="Ma J."/>
        </authorList>
    </citation>
    <scope>NUCLEOTIDE SEQUENCE [LARGE SCALE GENOMIC DNA]</scope>
    <source>
        <strain evidence="12">CGMCC 1.13574</strain>
    </source>
</reference>
<dbReference type="PROSITE" id="PS52029">
    <property type="entry name" value="LD_TPASE"/>
    <property type="match status" value="1"/>
</dbReference>
<proteinExistence type="inferred from homology"/>
<evidence type="ECO:0000256" key="7">
    <source>
        <dbReference type="PROSITE-ProRule" id="PRU01373"/>
    </source>
</evidence>
<dbReference type="CDD" id="cd16913">
    <property type="entry name" value="YkuD_like"/>
    <property type="match status" value="1"/>
</dbReference>
<dbReference type="Pfam" id="PF03734">
    <property type="entry name" value="YkuD"/>
    <property type="match status" value="1"/>
</dbReference>
<evidence type="ECO:0000256" key="8">
    <source>
        <dbReference type="SAM" id="MobiDB-lite"/>
    </source>
</evidence>
<evidence type="ECO:0000256" key="9">
    <source>
        <dbReference type="SAM" id="SignalP"/>
    </source>
</evidence>
<feature type="chain" id="PRO_5045849510" evidence="9">
    <location>
        <begin position="28"/>
        <end position="367"/>
    </location>
</feature>
<keyword evidence="5 7" id="KW-0573">Peptidoglycan synthesis</keyword>
<keyword evidence="9" id="KW-0732">Signal</keyword>
<dbReference type="PANTHER" id="PTHR30582">
    <property type="entry name" value="L,D-TRANSPEPTIDASE"/>
    <property type="match status" value="1"/>
</dbReference>
<evidence type="ECO:0000256" key="1">
    <source>
        <dbReference type="ARBA" id="ARBA00004752"/>
    </source>
</evidence>
<evidence type="ECO:0000313" key="11">
    <source>
        <dbReference type="EMBL" id="MFC4728444.1"/>
    </source>
</evidence>
<sequence>MSPCTRIPSFVLGLALVSALVAAPADAIPARALGEESGALPRLTAERDPRERDMGPPADFVPGAPLHGEVNFEPGDFIWEPQLSPDGPVTLVVSLPEQRIYVYRNGVRIGVSTVSTGEDGYETPTGEFVILQKRRMHHSNLYDDAPMPFMQRLTWSGIALHAGALPGHPASHGCVRLPEDFAAKLYEVTDFTTAVVVADVHSHPMGVVHPGLLAPIEPRTAFMRVGTGLDDAQALWAPERVPEGPMVAVFSEADRRVSVFRDGIEIARAPLVREGLVGLMDRLGNRVPAIAEAHAEDGDGGQPPQEAENVFLVADAPPPSTPDEIRELLGDDARILVTALPLDGPNEAATREDGDAREGPARPQAES</sequence>
<dbReference type="Proteomes" id="UP001595892">
    <property type="component" value="Unassembled WGS sequence"/>
</dbReference>
<keyword evidence="3" id="KW-0808">Transferase</keyword>
<gene>
    <name evidence="11" type="ORF">ACFO3Q_09700</name>
</gene>
<feature type="region of interest" description="Disordered" evidence="8">
    <location>
        <begin position="339"/>
        <end position="367"/>
    </location>
</feature>
<dbReference type="RefSeq" id="WP_377004475.1">
    <property type="nucleotide sequence ID" value="NZ_JBHSGG010000026.1"/>
</dbReference>
<feature type="active site" description="Nucleophile" evidence="7">
    <location>
        <position position="174"/>
    </location>
</feature>
<dbReference type="InterPro" id="IPR038063">
    <property type="entry name" value="Transpep_catalytic_dom"/>
</dbReference>
<feature type="signal peptide" evidence="9">
    <location>
        <begin position="1"/>
        <end position="27"/>
    </location>
</feature>
<evidence type="ECO:0000256" key="2">
    <source>
        <dbReference type="ARBA" id="ARBA00005992"/>
    </source>
</evidence>
<feature type="compositionally biased region" description="Basic and acidic residues" evidence="8">
    <location>
        <begin position="349"/>
        <end position="360"/>
    </location>
</feature>
<dbReference type="InterPro" id="IPR005490">
    <property type="entry name" value="LD_TPept_cat_dom"/>
</dbReference>
<comment type="similarity">
    <text evidence="2">Belongs to the YkuD family.</text>
</comment>
<dbReference type="PANTHER" id="PTHR30582:SF2">
    <property type="entry name" value="L,D-TRANSPEPTIDASE YCIB-RELATED"/>
    <property type="match status" value="1"/>
</dbReference>
<comment type="caution">
    <text evidence="11">The sequence shown here is derived from an EMBL/GenBank/DDBJ whole genome shotgun (WGS) entry which is preliminary data.</text>
</comment>
<keyword evidence="4 7" id="KW-0133">Cell shape</keyword>
<evidence type="ECO:0000256" key="4">
    <source>
        <dbReference type="ARBA" id="ARBA00022960"/>
    </source>
</evidence>
<evidence type="ECO:0000256" key="3">
    <source>
        <dbReference type="ARBA" id="ARBA00022679"/>
    </source>
</evidence>
<evidence type="ECO:0000256" key="6">
    <source>
        <dbReference type="ARBA" id="ARBA00023316"/>
    </source>
</evidence>
<dbReference type="Gene3D" id="2.40.440.10">
    <property type="entry name" value="L,D-transpeptidase catalytic domain-like"/>
    <property type="match status" value="1"/>
</dbReference>
<feature type="domain" description="L,D-TPase catalytic" evidence="10">
    <location>
        <begin position="89"/>
        <end position="198"/>
    </location>
</feature>
<dbReference type="EMBL" id="JBHSGG010000026">
    <property type="protein sequence ID" value="MFC4728444.1"/>
    <property type="molecule type" value="Genomic_DNA"/>
</dbReference>
<evidence type="ECO:0000313" key="12">
    <source>
        <dbReference type="Proteomes" id="UP001595892"/>
    </source>
</evidence>
<protein>
    <submittedName>
        <fullName evidence="11">L,D-transpeptidase family protein</fullName>
    </submittedName>
</protein>
<accession>A0ABV9NLH3</accession>
<evidence type="ECO:0000259" key="10">
    <source>
        <dbReference type="PROSITE" id="PS52029"/>
    </source>
</evidence>
<comment type="pathway">
    <text evidence="1 7">Cell wall biogenesis; peptidoglycan biosynthesis.</text>
</comment>
<feature type="region of interest" description="Disordered" evidence="8">
    <location>
        <begin position="39"/>
        <end position="65"/>
    </location>
</feature>
<evidence type="ECO:0000256" key="5">
    <source>
        <dbReference type="ARBA" id="ARBA00022984"/>
    </source>
</evidence>
<feature type="active site" description="Proton donor/acceptor" evidence="7">
    <location>
        <position position="161"/>
    </location>
</feature>
<name>A0ABV9NLH3_9GAMM</name>
<keyword evidence="12" id="KW-1185">Reference proteome</keyword>
<dbReference type="NCBIfam" id="NF004785">
    <property type="entry name" value="PRK06132.1-2"/>
    <property type="match status" value="1"/>
</dbReference>
<keyword evidence="6 7" id="KW-0961">Cell wall biogenesis/degradation</keyword>